<dbReference type="PANTHER" id="PTHR43792">
    <property type="entry name" value="GNAT FAMILY, PUTATIVE (AFU_ORTHOLOGUE AFUA_3G00765)-RELATED-RELATED"/>
    <property type="match status" value="1"/>
</dbReference>
<gene>
    <name evidence="2" type="ORF">J2Z66_002784</name>
</gene>
<dbReference type="InterPro" id="IPR016181">
    <property type="entry name" value="Acyl_CoA_acyltransferase"/>
</dbReference>
<evidence type="ECO:0000313" key="3">
    <source>
        <dbReference type="Proteomes" id="UP001519287"/>
    </source>
</evidence>
<dbReference type="InterPro" id="IPR051531">
    <property type="entry name" value="N-acetyltransferase"/>
</dbReference>
<dbReference type="EMBL" id="JAGGLB010000008">
    <property type="protein sequence ID" value="MBP1991177.1"/>
    <property type="molecule type" value="Genomic_DNA"/>
</dbReference>
<dbReference type="RefSeq" id="WP_209971948.1">
    <property type="nucleotide sequence ID" value="NZ_JAGGLB010000008.1"/>
</dbReference>
<feature type="domain" description="N-acetyltransferase" evidence="1">
    <location>
        <begin position="10"/>
        <end position="170"/>
    </location>
</feature>
<dbReference type="Proteomes" id="UP001519287">
    <property type="component" value="Unassembled WGS sequence"/>
</dbReference>
<keyword evidence="3" id="KW-1185">Reference proteome</keyword>
<evidence type="ECO:0000313" key="2">
    <source>
        <dbReference type="EMBL" id="MBP1991177.1"/>
    </source>
</evidence>
<reference evidence="2 3" key="1">
    <citation type="submission" date="2021-03" db="EMBL/GenBank/DDBJ databases">
        <title>Genomic Encyclopedia of Type Strains, Phase IV (KMG-IV): sequencing the most valuable type-strain genomes for metagenomic binning, comparative biology and taxonomic classification.</title>
        <authorList>
            <person name="Goeker M."/>
        </authorList>
    </citation>
    <scope>NUCLEOTIDE SEQUENCE [LARGE SCALE GENOMIC DNA]</scope>
    <source>
        <strain evidence="2 3">DSM 26048</strain>
    </source>
</reference>
<organism evidence="2 3">
    <name type="scientific">Paenibacillus eucommiae</name>
    <dbReference type="NCBI Taxonomy" id="1355755"/>
    <lineage>
        <taxon>Bacteria</taxon>
        <taxon>Bacillati</taxon>
        <taxon>Bacillota</taxon>
        <taxon>Bacilli</taxon>
        <taxon>Bacillales</taxon>
        <taxon>Paenibacillaceae</taxon>
        <taxon>Paenibacillus</taxon>
    </lineage>
</organism>
<dbReference type="SUPFAM" id="SSF55729">
    <property type="entry name" value="Acyl-CoA N-acyltransferases (Nat)"/>
    <property type="match status" value="1"/>
</dbReference>
<dbReference type="Pfam" id="PF13302">
    <property type="entry name" value="Acetyltransf_3"/>
    <property type="match status" value="1"/>
</dbReference>
<sequence length="174" mass="19522">MGPRLETSRLILRLFEPSDAKTVQLLAGNEEVARTTLSIPHPYPDGAAEAWIERIRNAFNNGDIYSFAMIRKEDEVLIGCVSLRVAKSENQAELAYWVGHPYWGQGYATEAAQSVCKFGFTDLNLERIFAAAMVKNPASYTVMKKIGMKSEDNFPKQILKSGVYEELVHYALTN</sequence>
<dbReference type="PROSITE" id="PS51186">
    <property type="entry name" value="GNAT"/>
    <property type="match status" value="1"/>
</dbReference>
<comment type="caution">
    <text evidence="2">The sequence shown here is derived from an EMBL/GenBank/DDBJ whole genome shotgun (WGS) entry which is preliminary data.</text>
</comment>
<dbReference type="PANTHER" id="PTHR43792:SF1">
    <property type="entry name" value="N-ACETYLTRANSFERASE DOMAIN-CONTAINING PROTEIN"/>
    <property type="match status" value="1"/>
</dbReference>
<accession>A0ABS4IUB4</accession>
<evidence type="ECO:0000259" key="1">
    <source>
        <dbReference type="PROSITE" id="PS51186"/>
    </source>
</evidence>
<dbReference type="Gene3D" id="3.40.630.30">
    <property type="match status" value="1"/>
</dbReference>
<dbReference type="InterPro" id="IPR000182">
    <property type="entry name" value="GNAT_dom"/>
</dbReference>
<protein>
    <submittedName>
        <fullName evidence="2">RimJ/RimL family protein N-acetyltransferase</fullName>
    </submittedName>
</protein>
<name>A0ABS4IUB4_9BACL</name>
<proteinExistence type="predicted"/>